<dbReference type="EMBL" id="JABEND010000001">
    <property type="protein sequence ID" value="NNG34517.1"/>
    <property type="molecule type" value="Genomic_DNA"/>
</dbReference>
<feature type="compositionally biased region" description="Low complexity" evidence="1">
    <location>
        <begin position="49"/>
        <end position="69"/>
    </location>
</feature>
<evidence type="ECO:0000313" key="2">
    <source>
        <dbReference type="EMBL" id="NNG34517.1"/>
    </source>
</evidence>
<sequence>MRSTIIGTGRHQVGLPGLVHVRRFVTVRETPWLARLFGFGRRAGRHHAQPAQPVTVPRPAVATPETAAA</sequence>
<dbReference type="AlphaFoldDB" id="A0A849A364"/>
<organism evidence="2 3">
    <name type="scientific">Nakamurella aerolata</name>
    <dbReference type="NCBI Taxonomy" id="1656892"/>
    <lineage>
        <taxon>Bacteria</taxon>
        <taxon>Bacillati</taxon>
        <taxon>Actinomycetota</taxon>
        <taxon>Actinomycetes</taxon>
        <taxon>Nakamurellales</taxon>
        <taxon>Nakamurellaceae</taxon>
        <taxon>Nakamurella</taxon>
    </lineage>
</organism>
<name>A0A849A364_9ACTN</name>
<comment type="caution">
    <text evidence="2">The sequence shown here is derived from an EMBL/GenBank/DDBJ whole genome shotgun (WGS) entry which is preliminary data.</text>
</comment>
<proteinExistence type="predicted"/>
<evidence type="ECO:0000313" key="3">
    <source>
        <dbReference type="Proteomes" id="UP000562984"/>
    </source>
</evidence>
<reference evidence="2 3" key="1">
    <citation type="submission" date="2020-05" db="EMBL/GenBank/DDBJ databases">
        <title>Nakamurella sp. DB0629 isolated from air conditioner.</title>
        <authorList>
            <person name="Kim D.H."/>
            <person name="Kim D.-U."/>
        </authorList>
    </citation>
    <scope>NUCLEOTIDE SEQUENCE [LARGE SCALE GENOMIC DNA]</scope>
    <source>
        <strain evidence="2 3">DB0629</strain>
    </source>
</reference>
<accession>A0A849A364</accession>
<dbReference type="Proteomes" id="UP000562984">
    <property type="component" value="Unassembled WGS sequence"/>
</dbReference>
<protein>
    <submittedName>
        <fullName evidence="2">Uncharacterized protein</fullName>
    </submittedName>
</protein>
<gene>
    <name evidence="2" type="ORF">HKD39_02035</name>
</gene>
<feature type="region of interest" description="Disordered" evidence="1">
    <location>
        <begin position="46"/>
        <end position="69"/>
    </location>
</feature>
<dbReference type="RefSeq" id="WP_171198138.1">
    <property type="nucleotide sequence ID" value="NZ_JABEND010000001.1"/>
</dbReference>
<evidence type="ECO:0000256" key="1">
    <source>
        <dbReference type="SAM" id="MobiDB-lite"/>
    </source>
</evidence>
<keyword evidence="3" id="KW-1185">Reference proteome</keyword>